<reference evidence="2" key="1">
    <citation type="submission" date="2020-10" db="EMBL/GenBank/DDBJ databases">
        <authorList>
            <person name="Gilroy R."/>
        </authorList>
    </citation>
    <scope>NUCLEOTIDE SEQUENCE</scope>
    <source>
        <strain evidence="2">ChiSxjej1B13-7041</strain>
    </source>
</reference>
<comment type="caution">
    <text evidence="2">The sequence shown here is derived from an EMBL/GenBank/DDBJ whole genome shotgun (WGS) entry which is preliminary data.</text>
</comment>
<dbReference type="InterPro" id="IPR036390">
    <property type="entry name" value="WH_DNA-bd_sf"/>
</dbReference>
<dbReference type="Pfam" id="PF01047">
    <property type="entry name" value="MarR"/>
    <property type="match status" value="1"/>
</dbReference>
<dbReference type="GO" id="GO:0003700">
    <property type="term" value="F:DNA-binding transcription factor activity"/>
    <property type="evidence" value="ECO:0007669"/>
    <property type="project" value="InterPro"/>
</dbReference>
<dbReference type="InterPro" id="IPR011991">
    <property type="entry name" value="ArsR-like_HTH"/>
</dbReference>
<feature type="domain" description="HTH marR-type" evidence="1">
    <location>
        <begin position="1"/>
        <end position="135"/>
    </location>
</feature>
<dbReference type="Gene3D" id="1.10.10.10">
    <property type="entry name" value="Winged helix-like DNA-binding domain superfamily/Winged helix DNA-binding domain"/>
    <property type="match status" value="1"/>
</dbReference>
<dbReference type="InterPro" id="IPR039422">
    <property type="entry name" value="MarR/SlyA-like"/>
</dbReference>
<evidence type="ECO:0000259" key="1">
    <source>
        <dbReference type="PROSITE" id="PS50995"/>
    </source>
</evidence>
<dbReference type="CDD" id="cd00090">
    <property type="entry name" value="HTH_ARSR"/>
    <property type="match status" value="1"/>
</dbReference>
<dbReference type="SUPFAM" id="SSF46785">
    <property type="entry name" value="Winged helix' DNA-binding domain"/>
    <property type="match status" value="1"/>
</dbReference>
<evidence type="ECO:0000313" key="2">
    <source>
        <dbReference type="EMBL" id="HIR94352.1"/>
    </source>
</evidence>
<name>A0A9D1ELU0_9FIRM</name>
<dbReference type="SMART" id="SM00347">
    <property type="entry name" value="HTH_MARR"/>
    <property type="match status" value="1"/>
</dbReference>
<dbReference type="AlphaFoldDB" id="A0A9D1ELU0"/>
<evidence type="ECO:0000313" key="3">
    <source>
        <dbReference type="Proteomes" id="UP000886841"/>
    </source>
</evidence>
<protein>
    <submittedName>
        <fullName evidence="2">MarR family transcriptional regulator</fullName>
    </submittedName>
</protein>
<dbReference type="PROSITE" id="PS50995">
    <property type="entry name" value="HTH_MARR_2"/>
    <property type="match status" value="1"/>
</dbReference>
<accession>A0A9D1ELU0</accession>
<gene>
    <name evidence="2" type="ORF">IAB98_13140</name>
</gene>
<dbReference type="PANTHER" id="PTHR33164">
    <property type="entry name" value="TRANSCRIPTIONAL REGULATOR, MARR FAMILY"/>
    <property type="match status" value="1"/>
</dbReference>
<dbReference type="PRINTS" id="PR00598">
    <property type="entry name" value="HTHMARR"/>
</dbReference>
<dbReference type="InterPro" id="IPR036388">
    <property type="entry name" value="WH-like_DNA-bd_sf"/>
</dbReference>
<dbReference type="InterPro" id="IPR000835">
    <property type="entry name" value="HTH_MarR-typ"/>
</dbReference>
<organism evidence="2 3">
    <name type="scientific">Candidatus Egerieimonas intestinavium</name>
    <dbReference type="NCBI Taxonomy" id="2840777"/>
    <lineage>
        <taxon>Bacteria</taxon>
        <taxon>Bacillati</taxon>
        <taxon>Bacillota</taxon>
        <taxon>Clostridia</taxon>
        <taxon>Lachnospirales</taxon>
        <taxon>Lachnospiraceae</taxon>
        <taxon>Lachnospiraceae incertae sedis</taxon>
        <taxon>Candidatus Egerieimonas</taxon>
    </lineage>
</organism>
<proteinExistence type="predicted"/>
<dbReference type="Proteomes" id="UP000886841">
    <property type="component" value="Unassembled WGS sequence"/>
</dbReference>
<sequence>MDYREIAEEFCQIWAVNARRMEKMEKSLSARGEGHILRFLAQAGSEMPAGQLSRISGLSVSRVTNILNSLEKKALIRRRADQEDRRRVFISLTDTGRTFIEEKYQEVVEAYEKAFRRLGERDSLEYIRLIKKFSAIMSEEVDLDKLEKLNP</sequence>
<dbReference type="EMBL" id="DVHU01000116">
    <property type="protein sequence ID" value="HIR94352.1"/>
    <property type="molecule type" value="Genomic_DNA"/>
</dbReference>
<reference evidence="2" key="2">
    <citation type="journal article" date="2021" name="PeerJ">
        <title>Extensive microbial diversity within the chicken gut microbiome revealed by metagenomics and culture.</title>
        <authorList>
            <person name="Gilroy R."/>
            <person name="Ravi A."/>
            <person name="Getino M."/>
            <person name="Pursley I."/>
            <person name="Horton D.L."/>
            <person name="Alikhan N.F."/>
            <person name="Baker D."/>
            <person name="Gharbi K."/>
            <person name="Hall N."/>
            <person name="Watson M."/>
            <person name="Adriaenssens E.M."/>
            <person name="Foster-Nyarko E."/>
            <person name="Jarju S."/>
            <person name="Secka A."/>
            <person name="Antonio M."/>
            <person name="Oren A."/>
            <person name="Chaudhuri R.R."/>
            <person name="La Ragione R."/>
            <person name="Hildebrand F."/>
            <person name="Pallen M.J."/>
        </authorList>
    </citation>
    <scope>NUCLEOTIDE SEQUENCE</scope>
    <source>
        <strain evidence="2">ChiSxjej1B13-7041</strain>
    </source>
</reference>
<dbReference type="GO" id="GO:0006950">
    <property type="term" value="P:response to stress"/>
    <property type="evidence" value="ECO:0007669"/>
    <property type="project" value="TreeGrafter"/>
</dbReference>
<dbReference type="PANTHER" id="PTHR33164:SF43">
    <property type="entry name" value="HTH-TYPE TRANSCRIPTIONAL REPRESSOR YETL"/>
    <property type="match status" value="1"/>
</dbReference>